<comment type="subunit">
    <text evidence="1">The nucleosome is a histone octamer containing two molecules each of H2A, H2B, H3 and H4 assembled in one H3-H4 heterotetramer and two H2A-H2B heterodimers. The octamer wraps approximately 147 bp of DNA.</text>
</comment>
<comment type="subcellular location">
    <subcellularLocation>
        <location evidence="1">Nucleus</location>
    </subcellularLocation>
</comment>
<sequence length="290" mass="33345">MLCTNPPPHNVTEIEERMKRMIPPTIDHYASKEGREVISKKKKTVLPVDRIHHLLQKEILQFKIDNSVSLYLVAVLEYVSADIFKLAGDYVRNIKTNQITKEDIEVVINADEELKNMFYQTDENSMIIPSPLPSEPPTYEEVVKNLINDEKHYLRDLHMILKELLEGLSPFEGMDENEINDYTYNESLRIEPKHCKVPPKFPRKWPKIPLKSPGIKPKHKHMGNNNTLNHNNHHRGSICNKSMMDQSPPDGTNHLGVNDHSFVSFQHSSNFSMDTISLMSTTLQSPAAMI</sequence>
<dbReference type="InterPro" id="IPR009072">
    <property type="entry name" value="Histone-fold"/>
</dbReference>
<dbReference type="PANTHER" id="PTHR23430">
    <property type="entry name" value="HISTONE H2A"/>
    <property type="match status" value="1"/>
</dbReference>
<comment type="similarity">
    <text evidence="1">Belongs to the histone H2A family.</text>
</comment>
<name>T1GFN5_MEGSC</name>
<dbReference type="GO" id="GO:0046982">
    <property type="term" value="F:protein heterodimerization activity"/>
    <property type="evidence" value="ECO:0007669"/>
    <property type="project" value="InterPro"/>
</dbReference>
<evidence type="ECO:0000313" key="3">
    <source>
        <dbReference type="EnsemblMetazoa" id="MESCA002180-PA"/>
    </source>
</evidence>
<dbReference type="SMART" id="SM00414">
    <property type="entry name" value="H2A"/>
    <property type="match status" value="1"/>
</dbReference>
<dbReference type="CDD" id="cd22915">
    <property type="entry name" value="HFD_SOS1_rpt2"/>
    <property type="match status" value="1"/>
</dbReference>
<dbReference type="EnsemblMetazoa" id="MESCA002180-RA">
    <property type="protein sequence ID" value="MESCA002180-PA"/>
    <property type="gene ID" value="MESCA002180"/>
</dbReference>
<dbReference type="STRING" id="36166.T1GFN5"/>
<keyword evidence="1" id="KW-0544">Nucleosome core</keyword>
<evidence type="ECO:0000313" key="4">
    <source>
        <dbReference type="Proteomes" id="UP000015102"/>
    </source>
</evidence>
<keyword evidence="1" id="KW-0539">Nucleus</keyword>
<protein>
    <recommendedName>
        <fullName evidence="1">Histone H2A</fullName>
    </recommendedName>
</protein>
<keyword evidence="1" id="KW-0238">DNA-binding</keyword>
<organism evidence="3 4">
    <name type="scientific">Megaselia scalaris</name>
    <name type="common">Humpbacked fly</name>
    <name type="synonym">Phora scalaris</name>
    <dbReference type="NCBI Taxonomy" id="36166"/>
    <lineage>
        <taxon>Eukaryota</taxon>
        <taxon>Metazoa</taxon>
        <taxon>Ecdysozoa</taxon>
        <taxon>Arthropoda</taxon>
        <taxon>Hexapoda</taxon>
        <taxon>Insecta</taxon>
        <taxon>Pterygota</taxon>
        <taxon>Neoptera</taxon>
        <taxon>Endopterygota</taxon>
        <taxon>Diptera</taxon>
        <taxon>Brachycera</taxon>
        <taxon>Muscomorpha</taxon>
        <taxon>Platypezoidea</taxon>
        <taxon>Phoridae</taxon>
        <taxon>Megaseliini</taxon>
        <taxon>Megaselia</taxon>
    </lineage>
</organism>
<dbReference type="GO" id="GO:0000786">
    <property type="term" value="C:nucleosome"/>
    <property type="evidence" value="ECO:0007669"/>
    <property type="project" value="UniProtKB-KW"/>
</dbReference>
<feature type="region of interest" description="Disordered" evidence="2">
    <location>
        <begin position="206"/>
        <end position="255"/>
    </location>
</feature>
<reference evidence="3" key="2">
    <citation type="submission" date="2015-06" db="UniProtKB">
        <authorList>
            <consortium name="EnsemblMetazoa"/>
        </authorList>
    </citation>
    <scope>IDENTIFICATION</scope>
</reference>
<dbReference type="SUPFAM" id="SSF47113">
    <property type="entry name" value="Histone-fold"/>
    <property type="match status" value="1"/>
</dbReference>
<keyword evidence="1" id="KW-0158">Chromosome</keyword>
<dbReference type="InterPro" id="IPR002119">
    <property type="entry name" value="Histone_H2A"/>
</dbReference>
<evidence type="ECO:0000256" key="1">
    <source>
        <dbReference type="RuleBase" id="RU003767"/>
    </source>
</evidence>
<dbReference type="HOGENOM" id="CLU_960721_0_0_1"/>
<dbReference type="Gene3D" id="1.10.20.10">
    <property type="entry name" value="Histone, subunit A"/>
    <property type="match status" value="1"/>
</dbReference>
<proteinExistence type="inferred from homology"/>
<evidence type="ECO:0000256" key="2">
    <source>
        <dbReference type="SAM" id="MobiDB-lite"/>
    </source>
</evidence>
<reference evidence="4" key="1">
    <citation type="submission" date="2013-02" db="EMBL/GenBank/DDBJ databases">
        <authorList>
            <person name="Hughes D."/>
        </authorList>
    </citation>
    <scope>NUCLEOTIDE SEQUENCE</scope>
    <source>
        <strain>Durham</strain>
        <strain evidence="4">NC isolate 2 -- Noor lab</strain>
    </source>
</reference>
<dbReference type="PRINTS" id="PR00620">
    <property type="entry name" value="HISTONEH2A"/>
</dbReference>
<dbReference type="GO" id="GO:0003677">
    <property type="term" value="F:DNA binding"/>
    <property type="evidence" value="ECO:0007669"/>
    <property type="project" value="UniProtKB-KW"/>
</dbReference>
<dbReference type="Proteomes" id="UP000015102">
    <property type="component" value="Unassembled WGS sequence"/>
</dbReference>
<dbReference type="GO" id="GO:0005634">
    <property type="term" value="C:nucleus"/>
    <property type="evidence" value="ECO:0007669"/>
    <property type="project" value="UniProtKB-SubCell"/>
</dbReference>
<dbReference type="EMBL" id="CAQQ02198041">
    <property type="status" value="NOT_ANNOTATED_CDS"/>
    <property type="molecule type" value="Genomic_DNA"/>
</dbReference>
<accession>T1GFN5</accession>
<dbReference type="GO" id="GO:0030527">
    <property type="term" value="F:structural constituent of chromatin"/>
    <property type="evidence" value="ECO:0007669"/>
    <property type="project" value="InterPro"/>
</dbReference>
<dbReference type="AlphaFoldDB" id="T1GFN5"/>
<keyword evidence="4" id="KW-1185">Reference proteome</keyword>
<dbReference type="EMBL" id="CAQQ02198040">
    <property type="status" value="NOT_ANNOTATED_CDS"/>
    <property type="molecule type" value="Genomic_DNA"/>
</dbReference>